<keyword evidence="2" id="KW-0472">Membrane</keyword>
<organism evidence="3 4">
    <name type="scientific">Stereocaulon virgatum</name>
    <dbReference type="NCBI Taxonomy" id="373712"/>
    <lineage>
        <taxon>Eukaryota</taxon>
        <taxon>Fungi</taxon>
        <taxon>Dikarya</taxon>
        <taxon>Ascomycota</taxon>
        <taxon>Pezizomycotina</taxon>
        <taxon>Lecanoromycetes</taxon>
        <taxon>OSLEUM clade</taxon>
        <taxon>Lecanoromycetidae</taxon>
        <taxon>Lecanorales</taxon>
        <taxon>Lecanorineae</taxon>
        <taxon>Stereocaulaceae</taxon>
        <taxon>Stereocaulon</taxon>
    </lineage>
</organism>
<comment type="caution">
    <text evidence="3">The sequence shown here is derived from an EMBL/GenBank/DDBJ whole genome shotgun (WGS) entry which is preliminary data.</text>
</comment>
<keyword evidence="4" id="KW-1185">Reference proteome</keyword>
<feature type="region of interest" description="Disordered" evidence="1">
    <location>
        <begin position="134"/>
        <end position="154"/>
    </location>
</feature>
<proteinExistence type="predicted"/>
<gene>
    <name evidence="3" type="ORF">N7G274_007800</name>
</gene>
<evidence type="ECO:0000313" key="4">
    <source>
        <dbReference type="Proteomes" id="UP001590950"/>
    </source>
</evidence>
<sequence length="154" mass="16631">MFISYIVSIAFDALYVCASLEIMVGTIVTFTVHPSGTLLLTLVACPLILHSVVALALDIVLAKPNALLNANLGAVNFSASVLLGLFWLIFFVEIVILSFQPSVSSAPTPFNMENMYEPARGQLLPTDSQPALIRDRSDEESPLDGVIYSDRGKS</sequence>
<evidence type="ECO:0000313" key="3">
    <source>
        <dbReference type="EMBL" id="KAL2039528.1"/>
    </source>
</evidence>
<feature type="transmembrane region" description="Helical" evidence="2">
    <location>
        <begin position="38"/>
        <end position="62"/>
    </location>
</feature>
<dbReference type="Proteomes" id="UP001590950">
    <property type="component" value="Unassembled WGS sequence"/>
</dbReference>
<protein>
    <submittedName>
        <fullName evidence="3">Uncharacterized protein</fullName>
    </submittedName>
</protein>
<dbReference type="EMBL" id="JBEFKJ010000025">
    <property type="protein sequence ID" value="KAL2039528.1"/>
    <property type="molecule type" value="Genomic_DNA"/>
</dbReference>
<reference evidence="3 4" key="1">
    <citation type="submission" date="2024-09" db="EMBL/GenBank/DDBJ databases">
        <title>Rethinking Asexuality: The Enigmatic Case of Functional Sexual Genes in Lepraria (Stereocaulaceae).</title>
        <authorList>
            <person name="Doellman M."/>
            <person name="Sun Y."/>
            <person name="Barcenas-Pena A."/>
            <person name="Lumbsch H.T."/>
            <person name="Grewe F."/>
        </authorList>
    </citation>
    <scope>NUCLEOTIDE SEQUENCE [LARGE SCALE GENOMIC DNA]</scope>
    <source>
        <strain evidence="3 4">Mercado 3170</strain>
    </source>
</reference>
<accession>A0ABR4A3A5</accession>
<keyword evidence="2" id="KW-1133">Transmembrane helix</keyword>
<keyword evidence="2" id="KW-0812">Transmembrane</keyword>
<feature type="transmembrane region" description="Helical" evidence="2">
    <location>
        <begin position="74"/>
        <end position="99"/>
    </location>
</feature>
<evidence type="ECO:0000256" key="1">
    <source>
        <dbReference type="SAM" id="MobiDB-lite"/>
    </source>
</evidence>
<name>A0ABR4A3A5_9LECA</name>
<evidence type="ECO:0000256" key="2">
    <source>
        <dbReference type="SAM" id="Phobius"/>
    </source>
</evidence>
<feature type="transmembrane region" description="Helical" evidence="2">
    <location>
        <begin position="12"/>
        <end position="32"/>
    </location>
</feature>